<accession>A0ABU7KG52</accession>
<keyword evidence="3" id="KW-0238">DNA-binding</keyword>
<dbReference type="Gene3D" id="1.10.1660.10">
    <property type="match status" value="1"/>
</dbReference>
<sequence>MNEEELYSIGDAAHRSGLSVGTVRFYSDEGVVEATGTTESGHRLYDVHAIARLELVRTLRDLDTGLDEIRRLLRGGTNLQDLLTTHLEVVQRQEHVLRARQAVLRALIKQGGTTAQADLMHRLVSMPDEERERTVEDFWNEVGEGLDVPDGFVDRLRTMRPRLHEDPTAAQLQAWIELADLLRDAKFRDAVRAYLRDGYSTGPGRFIASEPAQELIHTDGAAISEELIAAHHAGEAARSPRVQGITERFVAVTATLADGQDTARLRDRLAAAFLLADEFMREEEGPYAAGHAWYDETHGRYLSLVAVINGNAAEETDPLPYLAWFAEALRSSTSGS</sequence>
<dbReference type="InterPro" id="IPR009061">
    <property type="entry name" value="DNA-bd_dom_put_sf"/>
</dbReference>
<keyword evidence="4" id="KW-0804">Transcription</keyword>
<reference evidence="6 7" key="1">
    <citation type="submission" date="2023-08" db="EMBL/GenBank/DDBJ databases">
        <authorList>
            <person name="Girao M."/>
            <person name="Carvalho M.F."/>
        </authorList>
    </citation>
    <scope>NUCLEOTIDE SEQUENCE [LARGE SCALE GENOMIC DNA]</scope>
    <source>
        <strain evidence="6 7">CT-R113</strain>
    </source>
</reference>
<dbReference type="PANTHER" id="PTHR30204">
    <property type="entry name" value="REDOX-CYCLING DRUG-SENSING TRANSCRIPTIONAL ACTIVATOR SOXR"/>
    <property type="match status" value="1"/>
</dbReference>
<dbReference type="PRINTS" id="PR00040">
    <property type="entry name" value="HTHMERR"/>
</dbReference>
<protein>
    <submittedName>
        <fullName evidence="6">MerR family transcriptional regulator</fullName>
    </submittedName>
</protein>
<evidence type="ECO:0000256" key="3">
    <source>
        <dbReference type="ARBA" id="ARBA00023125"/>
    </source>
</evidence>
<comment type="caution">
    <text evidence="6">The sequence shown here is derived from an EMBL/GenBank/DDBJ whole genome shotgun (WGS) entry which is preliminary data.</text>
</comment>
<keyword evidence="1" id="KW-0678">Repressor</keyword>
<name>A0ABU7KG52_9ACTN</name>
<evidence type="ECO:0000256" key="2">
    <source>
        <dbReference type="ARBA" id="ARBA00023015"/>
    </source>
</evidence>
<dbReference type="SMART" id="SM00422">
    <property type="entry name" value="HTH_MERR"/>
    <property type="match status" value="1"/>
</dbReference>
<evidence type="ECO:0000256" key="4">
    <source>
        <dbReference type="ARBA" id="ARBA00023163"/>
    </source>
</evidence>
<evidence type="ECO:0000256" key="1">
    <source>
        <dbReference type="ARBA" id="ARBA00022491"/>
    </source>
</evidence>
<dbReference type="InterPro" id="IPR047057">
    <property type="entry name" value="MerR_fam"/>
</dbReference>
<dbReference type="SUPFAM" id="SSF46955">
    <property type="entry name" value="Putative DNA-binding domain"/>
    <property type="match status" value="1"/>
</dbReference>
<dbReference type="PROSITE" id="PS50937">
    <property type="entry name" value="HTH_MERR_2"/>
    <property type="match status" value="1"/>
</dbReference>
<dbReference type="EMBL" id="JAUZMY010000039">
    <property type="protein sequence ID" value="MEE2041002.1"/>
    <property type="molecule type" value="Genomic_DNA"/>
</dbReference>
<keyword evidence="2" id="KW-0805">Transcription regulation</keyword>
<proteinExistence type="predicted"/>
<dbReference type="InterPro" id="IPR000551">
    <property type="entry name" value="MerR-type_HTH_dom"/>
</dbReference>
<organism evidence="6 7">
    <name type="scientific">Nocardiopsis codii</name>
    <dbReference type="NCBI Taxonomy" id="3065942"/>
    <lineage>
        <taxon>Bacteria</taxon>
        <taxon>Bacillati</taxon>
        <taxon>Actinomycetota</taxon>
        <taxon>Actinomycetes</taxon>
        <taxon>Streptosporangiales</taxon>
        <taxon>Nocardiopsidaceae</taxon>
        <taxon>Nocardiopsis</taxon>
    </lineage>
</organism>
<evidence type="ECO:0000313" key="6">
    <source>
        <dbReference type="EMBL" id="MEE2041002.1"/>
    </source>
</evidence>
<dbReference type="CDD" id="cd00592">
    <property type="entry name" value="HTH_MerR-like"/>
    <property type="match status" value="1"/>
</dbReference>
<dbReference type="Proteomes" id="UP001356095">
    <property type="component" value="Unassembled WGS sequence"/>
</dbReference>
<gene>
    <name evidence="6" type="ORF">Q8791_27650</name>
</gene>
<dbReference type="Pfam" id="PF13411">
    <property type="entry name" value="MerR_1"/>
    <property type="match status" value="1"/>
</dbReference>
<feature type="domain" description="HTH merR-type" evidence="5">
    <location>
        <begin position="6"/>
        <end position="75"/>
    </location>
</feature>
<dbReference type="PANTHER" id="PTHR30204:SF69">
    <property type="entry name" value="MERR-FAMILY TRANSCRIPTIONAL REGULATOR"/>
    <property type="match status" value="1"/>
</dbReference>
<evidence type="ECO:0000313" key="7">
    <source>
        <dbReference type="Proteomes" id="UP001356095"/>
    </source>
</evidence>
<evidence type="ECO:0000259" key="5">
    <source>
        <dbReference type="PROSITE" id="PS50937"/>
    </source>
</evidence>
<dbReference type="RefSeq" id="WP_330094766.1">
    <property type="nucleotide sequence ID" value="NZ_JAUZMY010000039.1"/>
</dbReference>
<keyword evidence="7" id="KW-1185">Reference proteome</keyword>